<evidence type="ECO:0000256" key="6">
    <source>
        <dbReference type="ARBA" id="ARBA00022729"/>
    </source>
</evidence>
<organism evidence="13 14">
    <name type="scientific">Mytilus edulis</name>
    <name type="common">Blue mussel</name>
    <dbReference type="NCBI Taxonomy" id="6550"/>
    <lineage>
        <taxon>Eukaryota</taxon>
        <taxon>Metazoa</taxon>
        <taxon>Spiralia</taxon>
        <taxon>Lophotrochozoa</taxon>
        <taxon>Mollusca</taxon>
        <taxon>Bivalvia</taxon>
        <taxon>Autobranchia</taxon>
        <taxon>Pteriomorphia</taxon>
        <taxon>Mytilida</taxon>
        <taxon>Mytiloidea</taxon>
        <taxon>Mytilidae</taxon>
        <taxon>Mytilinae</taxon>
        <taxon>Mytilus</taxon>
    </lineage>
</organism>
<evidence type="ECO:0000256" key="11">
    <source>
        <dbReference type="ARBA" id="ARBA00023157"/>
    </source>
</evidence>
<evidence type="ECO:0000313" key="14">
    <source>
        <dbReference type="Proteomes" id="UP000683360"/>
    </source>
</evidence>
<evidence type="ECO:0000256" key="1">
    <source>
        <dbReference type="ARBA" id="ARBA00004162"/>
    </source>
</evidence>
<dbReference type="Pfam" id="PF13855">
    <property type="entry name" value="LRR_8"/>
    <property type="match status" value="2"/>
</dbReference>
<dbReference type="GO" id="GO:0005886">
    <property type="term" value="C:plasma membrane"/>
    <property type="evidence" value="ECO:0007669"/>
    <property type="project" value="UniProtKB-SubCell"/>
</dbReference>
<keyword evidence="8" id="KW-1133">Transmembrane helix</keyword>
<dbReference type="OrthoDB" id="6153027at2759"/>
<evidence type="ECO:0000256" key="12">
    <source>
        <dbReference type="ARBA" id="ARBA00023303"/>
    </source>
</evidence>
<keyword evidence="10" id="KW-0472">Membrane</keyword>
<name>A0A8S3UWI8_MYTED</name>
<accession>A0A8S3UWI8</accession>
<keyword evidence="9" id="KW-0406">Ion transport</keyword>
<evidence type="ECO:0000256" key="7">
    <source>
        <dbReference type="ARBA" id="ARBA00022737"/>
    </source>
</evidence>
<evidence type="ECO:0000313" key="13">
    <source>
        <dbReference type="EMBL" id="CAG2249553.1"/>
    </source>
</evidence>
<keyword evidence="14" id="KW-1185">Reference proteome</keyword>
<dbReference type="Gene3D" id="3.80.10.10">
    <property type="entry name" value="Ribonuclease Inhibitor"/>
    <property type="match status" value="2"/>
</dbReference>
<evidence type="ECO:0000256" key="10">
    <source>
        <dbReference type="ARBA" id="ARBA00023136"/>
    </source>
</evidence>
<dbReference type="PROSITE" id="PS51450">
    <property type="entry name" value="LRR"/>
    <property type="match status" value="3"/>
</dbReference>
<evidence type="ECO:0000256" key="8">
    <source>
        <dbReference type="ARBA" id="ARBA00022989"/>
    </source>
</evidence>
<keyword evidence="2" id="KW-0813">Transport</keyword>
<keyword evidence="11" id="KW-1015">Disulfide bond</keyword>
<keyword evidence="3" id="KW-1003">Cell membrane</keyword>
<dbReference type="InterPro" id="IPR032675">
    <property type="entry name" value="LRR_dom_sf"/>
</dbReference>
<dbReference type="Proteomes" id="UP000683360">
    <property type="component" value="Unassembled WGS sequence"/>
</dbReference>
<evidence type="ECO:0000256" key="3">
    <source>
        <dbReference type="ARBA" id="ARBA00022475"/>
    </source>
</evidence>
<keyword evidence="7" id="KW-0677">Repeat</keyword>
<reference evidence="13" key="1">
    <citation type="submission" date="2021-03" db="EMBL/GenBank/DDBJ databases">
        <authorList>
            <person name="Bekaert M."/>
        </authorList>
    </citation>
    <scope>NUCLEOTIDE SEQUENCE</scope>
</reference>
<sequence>MTLSELFRLLYGSNIQRIETGAFKNLPNLDYIDLHYNNIGALSADTFVELGSLNTIRLYQSQVQRIESGAFKDLPNLYYLDLGLNGITDIGGNAFKNLSSLRTLDLNRNSISVIENTTFAGLPNLSILDLDYNNIAVIQPNAFSHLTNLVILKLSSNRMNDVKRNYFNGLDKIQEILMPGNKLTFVDEEAFQDMTNLTILNLDVYCDCNIKSFLNWLNVVEKYESTIACVDHNDALLTSLPSCFFDKCNGPQCSTIVCNQNDCYYNYTGEVICRNEQDIKCNEKDSTLDWTSTDKSDHLLTPEAELIPEGRAQGSRLPTSVQHDFKAYGNCYAYALKTQPSSHSQRVY</sequence>
<dbReference type="FunFam" id="3.80.10.10:FF:001164">
    <property type="entry name" value="GH01279p"/>
    <property type="match status" value="1"/>
</dbReference>
<dbReference type="PANTHER" id="PTHR46473">
    <property type="entry name" value="GH08155P"/>
    <property type="match status" value="1"/>
</dbReference>
<comment type="caution">
    <text evidence="13">The sequence shown here is derived from an EMBL/GenBank/DDBJ whole genome shotgun (WGS) entry which is preliminary data.</text>
</comment>
<dbReference type="InterPro" id="IPR003591">
    <property type="entry name" value="Leu-rich_rpt_typical-subtyp"/>
</dbReference>
<dbReference type="EMBL" id="CAJPWZ010002975">
    <property type="protein sequence ID" value="CAG2249553.1"/>
    <property type="molecule type" value="Genomic_DNA"/>
</dbReference>
<dbReference type="InterPro" id="IPR001611">
    <property type="entry name" value="Leu-rich_rpt"/>
</dbReference>
<dbReference type="SMART" id="SM00369">
    <property type="entry name" value="LRR_TYP"/>
    <property type="match status" value="7"/>
</dbReference>
<keyword evidence="12" id="KW-0407">Ion channel</keyword>
<proteinExistence type="predicted"/>
<protein>
    <submittedName>
        <fullName evidence="13">Uncharacterized protein</fullName>
    </submittedName>
</protein>
<keyword evidence="4" id="KW-0433">Leucine-rich repeat</keyword>
<evidence type="ECO:0000256" key="2">
    <source>
        <dbReference type="ARBA" id="ARBA00022448"/>
    </source>
</evidence>
<evidence type="ECO:0000256" key="5">
    <source>
        <dbReference type="ARBA" id="ARBA00022692"/>
    </source>
</evidence>
<keyword evidence="6" id="KW-0732">Signal</keyword>
<dbReference type="AlphaFoldDB" id="A0A8S3UWI8"/>
<comment type="subcellular location">
    <subcellularLocation>
        <location evidence="1">Cell membrane</location>
        <topology evidence="1">Single-pass membrane protein</topology>
    </subcellularLocation>
</comment>
<dbReference type="InterPro" id="IPR051432">
    <property type="entry name" value="KCNMA1_auxiliary"/>
</dbReference>
<evidence type="ECO:0000256" key="9">
    <source>
        <dbReference type="ARBA" id="ARBA00023065"/>
    </source>
</evidence>
<dbReference type="GO" id="GO:0034220">
    <property type="term" value="P:monoatomic ion transmembrane transport"/>
    <property type="evidence" value="ECO:0007669"/>
    <property type="project" value="UniProtKB-KW"/>
</dbReference>
<evidence type="ECO:0000256" key="4">
    <source>
        <dbReference type="ARBA" id="ARBA00022614"/>
    </source>
</evidence>
<dbReference type="SUPFAM" id="SSF52058">
    <property type="entry name" value="L domain-like"/>
    <property type="match status" value="1"/>
</dbReference>
<gene>
    <name evidence="13" type="ORF">MEDL_61376</name>
</gene>
<dbReference type="PANTHER" id="PTHR46473:SF26">
    <property type="entry name" value="LRRNT DOMAIN-CONTAINING PROTEIN"/>
    <property type="match status" value="1"/>
</dbReference>
<keyword evidence="5" id="KW-0812">Transmembrane</keyword>